<dbReference type="EMBL" id="BMJH01000001">
    <property type="protein sequence ID" value="GGC54625.1"/>
    <property type="molecule type" value="Genomic_DNA"/>
</dbReference>
<keyword evidence="1" id="KW-0472">Membrane</keyword>
<gene>
    <name evidence="2" type="ORF">GCM10011410_03740</name>
</gene>
<dbReference type="AlphaFoldDB" id="A0A916X9F6"/>
<evidence type="ECO:0000313" key="2">
    <source>
        <dbReference type="EMBL" id="GGC54625.1"/>
    </source>
</evidence>
<dbReference type="Proteomes" id="UP000641514">
    <property type="component" value="Unassembled WGS sequence"/>
</dbReference>
<feature type="transmembrane region" description="Helical" evidence="1">
    <location>
        <begin position="137"/>
        <end position="156"/>
    </location>
</feature>
<keyword evidence="1" id="KW-0812">Transmembrane</keyword>
<protein>
    <submittedName>
        <fullName evidence="2">Uncharacterized protein</fullName>
    </submittedName>
</protein>
<evidence type="ECO:0000256" key="1">
    <source>
        <dbReference type="SAM" id="Phobius"/>
    </source>
</evidence>
<name>A0A916X9F6_9ACTN</name>
<evidence type="ECO:0000313" key="3">
    <source>
        <dbReference type="Proteomes" id="UP000641514"/>
    </source>
</evidence>
<feature type="transmembrane region" description="Helical" evidence="1">
    <location>
        <begin position="94"/>
        <end position="125"/>
    </location>
</feature>
<reference evidence="2" key="1">
    <citation type="journal article" date="2014" name="Int. J. Syst. Evol. Microbiol.">
        <title>Complete genome sequence of Corynebacterium casei LMG S-19264T (=DSM 44701T), isolated from a smear-ripened cheese.</title>
        <authorList>
            <consortium name="US DOE Joint Genome Institute (JGI-PGF)"/>
            <person name="Walter F."/>
            <person name="Albersmeier A."/>
            <person name="Kalinowski J."/>
            <person name="Ruckert C."/>
        </authorList>
    </citation>
    <scope>NUCLEOTIDE SEQUENCE</scope>
    <source>
        <strain evidence="2">CGMCC 1.15478</strain>
    </source>
</reference>
<organism evidence="2 3">
    <name type="scientific">Hoyosella rhizosphaerae</name>
    <dbReference type="NCBI Taxonomy" id="1755582"/>
    <lineage>
        <taxon>Bacteria</taxon>
        <taxon>Bacillati</taxon>
        <taxon>Actinomycetota</taxon>
        <taxon>Actinomycetes</taxon>
        <taxon>Mycobacteriales</taxon>
        <taxon>Hoyosellaceae</taxon>
        <taxon>Hoyosella</taxon>
    </lineage>
</organism>
<comment type="caution">
    <text evidence="2">The sequence shown here is derived from an EMBL/GenBank/DDBJ whole genome shotgun (WGS) entry which is preliminary data.</text>
</comment>
<proteinExistence type="predicted"/>
<keyword evidence="3" id="KW-1185">Reference proteome</keyword>
<keyword evidence="1" id="KW-1133">Transmembrane helix</keyword>
<reference evidence="2" key="2">
    <citation type="submission" date="2020-09" db="EMBL/GenBank/DDBJ databases">
        <authorList>
            <person name="Sun Q."/>
            <person name="Zhou Y."/>
        </authorList>
    </citation>
    <scope>NUCLEOTIDE SEQUENCE</scope>
    <source>
        <strain evidence="2">CGMCC 1.15478</strain>
    </source>
</reference>
<dbReference type="RefSeq" id="WP_188670107.1">
    <property type="nucleotide sequence ID" value="NZ_BMJH01000001.1"/>
</dbReference>
<accession>A0A916X9F6</accession>
<sequence length="158" mass="16452">MPNARDEEVLRSAVVRGHLQRLRHALAGVDESQRAEMLLDEAERVCEVVASSGVDIDDDRAVAAVLRQSNPDSLSAPEVSKRPKSAPIHAPAKFAIIIGVVACVFAMLVPVGGGLLGGVAVMLAVRLGLTTSSPRSLVVTAAIFGIGAIALAVWLISI</sequence>